<sequence>MTGASPSVFSIPAGGGFADALAAGLMARAGGDPLALSRMLILVPTRRGGRSLREAFLRLSDGRPLLLPRMMPLGDLDADEIELHGEAEAPGSAAADIAPAIPTLRRQLLLSRLILKLGERLEDGPRRPDQAIRLAAELARLLDQVQTERLSFDDLAGLVPAEYARHWQITLDFLRIVTEAWPQVLAEHGALDPAARRDALLTAQGALWRASPPDFPVIAAGTTGSIPATRDLLAVVAGLPQGMVVLPGLDRLSDEATWREIEGDESHPQFNLARLLRHLGVERQDVAGWTEAAPSARDRLIAEALRPA</sequence>
<feature type="non-terminal residue" evidence="1">
    <location>
        <position position="308"/>
    </location>
</feature>
<evidence type="ECO:0000313" key="1">
    <source>
        <dbReference type="EMBL" id="EKE68227.1"/>
    </source>
</evidence>
<gene>
    <name evidence="1" type="ORF">P24_17732</name>
</gene>
<comment type="caution">
    <text evidence="1">The sequence shown here is derived from an EMBL/GenBank/DDBJ whole genome shotgun (WGS) entry which is preliminary data.</text>
</comment>
<reference evidence="1 2" key="1">
    <citation type="journal article" date="2012" name="J. Bacteriol.">
        <title>Genome Sequence of Oceanibaculum indicum Type Strain P24.</title>
        <authorList>
            <person name="Lai Q."/>
            <person name="Shao Z."/>
        </authorList>
    </citation>
    <scope>NUCLEOTIDE SEQUENCE [LARGE SCALE GENOMIC DNA]</scope>
    <source>
        <strain evidence="1 2">P24</strain>
    </source>
</reference>
<accession>K2J0B6</accession>
<protein>
    <submittedName>
        <fullName evidence="1">Putative double-strand break repair protein, AddB-like protein</fullName>
    </submittedName>
</protein>
<dbReference type="eggNOG" id="COG3893">
    <property type="taxonomic scope" value="Bacteria"/>
</dbReference>
<dbReference type="STRING" id="1207063.P24_17732"/>
<dbReference type="Proteomes" id="UP000006746">
    <property type="component" value="Unassembled WGS sequence"/>
</dbReference>
<keyword evidence="2" id="KW-1185">Reference proteome</keyword>
<organism evidence="1 2">
    <name type="scientific">Oceanibaculum indicum P24</name>
    <dbReference type="NCBI Taxonomy" id="1207063"/>
    <lineage>
        <taxon>Bacteria</taxon>
        <taxon>Pseudomonadati</taxon>
        <taxon>Pseudomonadota</taxon>
        <taxon>Alphaproteobacteria</taxon>
        <taxon>Rhodospirillales</taxon>
        <taxon>Oceanibaculaceae</taxon>
        <taxon>Oceanibaculum</taxon>
    </lineage>
</organism>
<dbReference type="AlphaFoldDB" id="K2J0B6"/>
<evidence type="ECO:0000313" key="2">
    <source>
        <dbReference type="Proteomes" id="UP000006746"/>
    </source>
</evidence>
<proteinExistence type="predicted"/>
<dbReference type="EMBL" id="AMRL01000038">
    <property type="protein sequence ID" value="EKE68227.1"/>
    <property type="molecule type" value="Genomic_DNA"/>
</dbReference>
<name>K2J0B6_9PROT</name>